<comment type="subunit">
    <text evidence="13">F-type ATPases have 2 components, F(1) - the catalytic core - and F(0) - the membrane proton channel. F(1) has five subunits: alpha(3), beta(3), gamma(1), delta(1), epsilon(1). F(0) has three main subunits: a(1), b(2) and c(10-14). The alpha and beta chains form an alternating ring which encloses part of the gamma chain. F(1) is attached to F(0) by a central stalk formed by the gamma and epsilon chains, while a peripheral stalk is formed by the delta and b chains.</text>
</comment>
<dbReference type="InterPro" id="IPR002146">
    <property type="entry name" value="ATP_synth_b/b'su_bac/chlpt"/>
</dbReference>
<evidence type="ECO:0000256" key="4">
    <source>
        <dbReference type="ARBA" id="ARBA00022547"/>
    </source>
</evidence>
<keyword evidence="2 13" id="KW-0813">Transport</keyword>
<dbReference type="Pfam" id="PF00430">
    <property type="entry name" value="ATP-synt_B"/>
    <property type="match status" value="1"/>
</dbReference>
<dbReference type="CDD" id="cd06503">
    <property type="entry name" value="ATP-synt_Fo_b"/>
    <property type="match status" value="1"/>
</dbReference>
<reference evidence="16 17" key="1">
    <citation type="submission" date="2018-04" db="EMBL/GenBank/DDBJ databases">
        <title>Camelliibacillus theae gen. nov., sp. nov., isolated from Pu'er tea.</title>
        <authorList>
            <person name="Niu L."/>
        </authorList>
    </citation>
    <scope>NUCLEOTIDE SEQUENCE [LARGE SCALE GENOMIC DNA]</scope>
    <source>
        <strain evidence="16 17">T8</strain>
    </source>
</reference>
<evidence type="ECO:0000256" key="9">
    <source>
        <dbReference type="ARBA" id="ARBA00023136"/>
    </source>
</evidence>
<dbReference type="GO" id="GO:0046961">
    <property type="term" value="F:proton-transporting ATPase activity, rotational mechanism"/>
    <property type="evidence" value="ECO:0007669"/>
    <property type="project" value="TreeGrafter"/>
</dbReference>
<dbReference type="InterPro" id="IPR028987">
    <property type="entry name" value="ATP_synth_B-like_membr_sf"/>
</dbReference>
<keyword evidence="7 13" id="KW-1133">Transmembrane helix</keyword>
<comment type="function">
    <text evidence="13">Component of the F(0) channel, it forms part of the peripheral stalk, linking F(1) to F(0).</text>
</comment>
<dbReference type="SUPFAM" id="SSF81573">
    <property type="entry name" value="F1F0 ATP synthase subunit B, membrane domain"/>
    <property type="match status" value="1"/>
</dbReference>
<keyword evidence="6 13" id="KW-0375">Hydrogen ion transport</keyword>
<dbReference type="AlphaFoldDB" id="A0A2U1K2X5"/>
<dbReference type="PANTHER" id="PTHR33445">
    <property type="entry name" value="ATP SYNTHASE SUBUNIT B', CHLOROPLASTIC"/>
    <property type="match status" value="1"/>
</dbReference>
<protein>
    <recommendedName>
        <fullName evidence="13">ATP synthase subunit b</fullName>
    </recommendedName>
    <alternativeName>
        <fullName evidence="13">ATP synthase F(0) sector subunit b</fullName>
    </alternativeName>
    <alternativeName>
        <fullName evidence="13">ATPase subunit I</fullName>
    </alternativeName>
    <alternativeName>
        <fullName evidence="13">F-type ATPase subunit b</fullName>
        <shortName evidence="13">F-ATPase subunit b</shortName>
    </alternativeName>
</protein>
<keyword evidence="15" id="KW-0175">Coiled coil</keyword>
<dbReference type="GO" id="GO:0012505">
    <property type="term" value="C:endomembrane system"/>
    <property type="evidence" value="ECO:0007669"/>
    <property type="project" value="UniProtKB-SubCell"/>
</dbReference>
<comment type="function">
    <text evidence="11 13">F(1)F(0) ATP synthase produces ATP from ADP in the presence of a proton or sodium gradient. F-type ATPases consist of two structural domains, F(1) containing the extramembraneous catalytic core and F(0) containing the membrane proton channel, linked together by a central stalk and a peripheral stalk. During catalysis, ATP synthesis in the catalytic domain of F(1) is coupled via a rotary mechanism of the central stalk subunits to proton translocation.</text>
</comment>
<evidence type="ECO:0000256" key="7">
    <source>
        <dbReference type="ARBA" id="ARBA00022989"/>
    </source>
</evidence>
<keyword evidence="3 13" id="KW-1003">Cell membrane</keyword>
<evidence type="ECO:0000256" key="8">
    <source>
        <dbReference type="ARBA" id="ARBA00023065"/>
    </source>
</evidence>
<evidence type="ECO:0000313" key="16">
    <source>
        <dbReference type="EMBL" id="PWA11880.1"/>
    </source>
</evidence>
<dbReference type="GO" id="GO:0046933">
    <property type="term" value="F:proton-transporting ATP synthase activity, rotational mechanism"/>
    <property type="evidence" value="ECO:0007669"/>
    <property type="project" value="UniProtKB-UniRule"/>
</dbReference>
<feature type="coiled-coil region" evidence="15">
    <location>
        <begin position="55"/>
        <end position="126"/>
    </location>
</feature>
<evidence type="ECO:0000256" key="5">
    <source>
        <dbReference type="ARBA" id="ARBA00022692"/>
    </source>
</evidence>
<dbReference type="Proteomes" id="UP000245998">
    <property type="component" value="Unassembled WGS sequence"/>
</dbReference>
<dbReference type="InterPro" id="IPR050059">
    <property type="entry name" value="ATP_synthase_B_chain"/>
</dbReference>
<organism evidence="16 17">
    <name type="scientific">Pueribacillus theae</name>
    <dbReference type="NCBI Taxonomy" id="2171751"/>
    <lineage>
        <taxon>Bacteria</taxon>
        <taxon>Bacillati</taxon>
        <taxon>Bacillota</taxon>
        <taxon>Bacilli</taxon>
        <taxon>Bacillales</taxon>
        <taxon>Bacillaceae</taxon>
        <taxon>Pueribacillus</taxon>
    </lineage>
</organism>
<evidence type="ECO:0000256" key="6">
    <source>
        <dbReference type="ARBA" id="ARBA00022781"/>
    </source>
</evidence>
<comment type="caution">
    <text evidence="16">The sequence shown here is derived from an EMBL/GenBank/DDBJ whole genome shotgun (WGS) entry which is preliminary data.</text>
</comment>
<keyword evidence="8 13" id="KW-0406">Ion transport</keyword>
<dbReference type="GO" id="GO:0045259">
    <property type="term" value="C:proton-transporting ATP synthase complex"/>
    <property type="evidence" value="ECO:0007669"/>
    <property type="project" value="UniProtKB-KW"/>
</dbReference>
<name>A0A2U1K2X5_9BACI</name>
<evidence type="ECO:0000256" key="13">
    <source>
        <dbReference type="HAMAP-Rule" id="MF_01398"/>
    </source>
</evidence>
<evidence type="ECO:0000256" key="12">
    <source>
        <dbReference type="ARBA" id="ARBA00037847"/>
    </source>
</evidence>
<dbReference type="NCBIfam" id="TIGR01144">
    <property type="entry name" value="ATP_synt_b"/>
    <property type="match status" value="1"/>
</dbReference>
<keyword evidence="5 13" id="KW-0812">Transmembrane</keyword>
<evidence type="ECO:0000256" key="11">
    <source>
        <dbReference type="ARBA" id="ARBA00025198"/>
    </source>
</evidence>
<dbReference type="GO" id="GO:0005886">
    <property type="term" value="C:plasma membrane"/>
    <property type="evidence" value="ECO:0007669"/>
    <property type="project" value="UniProtKB-SubCell"/>
</dbReference>
<dbReference type="EMBL" id="QCZG01000015">
    <property type="protein sequence ID" value="PWA11880.1"/>
    <property type="molecule type" value="Genomic_DNA"/>
</dbReference>
<dbReference type="InterPro" id="IPR005864">
    <property type="entry name" value="ATP_synth_F0_bsu_bac"/>
</dbReference>
<evidence type="ECO:0000256" key="14">
    <source>
        <dbReference type="RuleBase" id="RU003848"/>
    </source>
</evidence>
<comment type="similarity">
    <text evidence="1 13 14">Belongs to the ATPase B chain family.</text>
</comment>
<keyword evidence="10 13" id="KW-0066">ATP synthesis</keyword>
<dbReference type="HAMAP" id="MF_01398">
    <property type="entry name" value="ATP_synth_b_bprime"/>
    <property type="match status" value="1"/>
</dbReference>
<dbReference type="PANTHER" id="PTHR33445:SF1">
    <property type="entry name" value="ATP SYNTHASE SUBUNIT B"/>
    <property type="match status" value="1"/>
</dbReference>
<keyword evidence="17" id="KW-1185">Reference proteome</keyword>
<evidence type="ECO:0000313" key="17">
    <source>
        <dbReference type="Proteomes" id="UP000245998"/>
    </source>
</evidence>
<comment type="subcellular location">
    <subcellularLocation>
        <location evidence="13">Cell membrane</location>
        <topology evidence="13">Single-pass membrane protein</topology>
    </subcellularLocation>
    <subcellularLocation>
        <location evidence="12">Endomembrane system</location>
        <topology evidence="12">Single-pass membrane protein</topology>
    </subcellularLocation>
</comment>
<evidence type="ECO:0000256" key="10">
    <source>
        <dbReference type="ARBA" id="ARBA00023310"/>
    </source>
</evidence>
<evidence type="ECO:0000256" key="3">
    <source>
        <dbReference type="ARBA" id="ARBA00022475"/>
    </source>
</evidence>
<evidence type="ECO:0000256" key="1">
    <source>
        <dbReference type="ARBA" id="ARBA00005513"/>
    </source>
</evidence>
<dbReference type="OrthoDB" id="282095at2"/>
<sequence>MKEVEFLTIGAAVNGGTIIAQLIIFLVLLALLRKFAWGPLMGIMKQREEHIASEIETAEKNRAEAQEFLAQQQRELKKTREEAQSMIENAKQLGENQGKEIIAAAKEEAERIKKEAVAEIEREKEAAITSLKEQVASLSVMIASKVIEKELDEKAQEALINDYLKEVGEER</sequence>
<evidence type="ECO:0000256" key="2">
    <source>
        <dbReference type="ARBA" id="ARBA00022448"/>
    </source>
</evidence>
<keyword evidence="4 13" id="KW-0138">CF(0)</keyword>
<proteinExistence type="inferred from homology"/>
<gene>
    <name evidence="13 16" type="primary">atpF</name>
    <name evidence="16" type="ORF">DCC39_08825</name>
</gene>
<accession>A0A2U1K2X5</accession>
<feature type="transmembrane region" description="Helical" evidence="13">
    <location>
        <begin position="6"/>
        <end position="32"/>
    </location>
</feature>
<evidence type="ECO:0000256" key="15">
    <source>
        <dbReference type="SAM" id="Coils"/>
    </source>
</evidence>
<keyword evidence="9 13" id="KW-0472">Membrane</keyword>